<sequence>MLGGAAMSIRGAGRRNAGWRLWASYAGWRAHNGRVPIIDNAVYVDGRRIADPASLDLTFEYLREKQGMGWIGLLRPSAEELETVSSEFGLHALAIEDAQTGHQRAKLERYGETLFVVLRPAWYVDETETVEFGELHVFVGRDFVVTVRHGEAPDLSRVRRRMEADPELLARGPEAVLYAILDEVVDQYVPVVRGVENDIDEIESALFADTGTPLSRRIYELSSEVLSFQRGTQPLSGMLDALLRGGEKYGVDVELQRLLRDVLDHVLQLGDRVAGFRTVLDNALTVNATIVTQRQTETSLQQNEQVKKISGWAAILFGPTLVGAIYGMNFDYMPELHWVWGYPAAIALMAATSLGLWGVFKWKRWM</sequence>
<evidence type="ECO:0000256" key="1">
    <source>
        <dbReference type="ARBA" id="ARBA00004651"/>
    </source>
</evidence>
<name>A0ABP9A7D4_9MICO</name>
<evidence type="ECO:0000313" key="9">
    <source>
        <dbReference type="EMBL" id="GAA4775292.1"/>
    </source>
</evidence>
<dbReference type="InterPro" id="IPR002523">
    <property type="entry name" value="MgTranspt_CorA/ZnTranspt_ZntB"/>
</dbReference>
<keyword evidence="3" id="KW-0813">Transport</keyword>
<gene>
    <name evidence="9" type="primary">corA_1</name>
    <name evidence="9" type="ORF">GCM10023351_19730</name>
</gene>
<dbReference type="Gene3D" id="3.30.460.20">
    <property type="entry name" value="CorA soluble domain-like"/>
    <property type="match status" value="1"/>
</dbReference>
<accession>A0ABP9A7D4</accession>
<keyword evidence="5 8" id="KW-0812">Transmembrane</keyword>
<evidence type="ECO:0000313" key="10">
    <source>
        <dbReference type="Proteomes" id="UP001501645"/>
    </source>
</evidence>
<proteinExistence type="inferred from homology"/>
<dbReference type="InterPro" id="IPR045861">
    <property type="entry name" value="CorA_cytoplasmic_dom"/>
</dbReference>
<keyword evidence="4" id="KW-1003">Cell membrane</keyword>
<reference evidence="10" key="1">
    <citation type="journal article" date="2019" name="Int. J. Syst. Evol. Microbiol.">
        <title>The Global Catalogue of Microorganisms (GCM) 10K type strain sequencing project: providing services to taxonomists for standard genome sequencing and annotation.</title>
        <authorList>
            <consortium name="The Broad Institute Genomics Platform"/>
            <consortium name="The Broad Institute Genome Sequencing Center for Infectious Disease"/>
            <person name="Wu L."/>
            <person name="Ma J."/>
        </authorList>
    </citation>
    <scope>NUCLEOTIDE SEQUENCE [LARGE SCALE GENOMIC DNA]</scope>
    <source>
        <strain evidence="10">JCM 18537</strain>
    </source>
</reference>
<organism evidence="9 10">
    <name type="scientific">Microbacterium gilvum</name>
    <dbReference type="NCBI Taxonomy" id="1336204"/>
    <lineage>
        <taxon>Bacteria</taxon>
        <taxon>Bacillati</taxon>
        <taxon>Actinomycetota</taxon>
        <taxon>Actinomycetes</taxon>
        <taxon>Micrococcales</taxon>
        <taxon>Microbacteriaceae</taxon>
        <taxon>Microbacterium</taxon>
    </lineage>
</organism>
<keyword evidence="7 8" id="KW-0472">Membrane</keyword>
<evidence type="ECO:0000256" key="5">
    <source>
        <dbReference type="ARBA" id="ARBA00022692"/>
    </source>
</evidence>
<comment type="caution">
    <text evidence="9">The sequence shown here is derived from an EMBL/GenBank/DDBJ whole genome shotgun (WGS) entry which is preliminary data.</text>
</comment>
<evidence type="ECO:0000256" key="3">
    <source>
        <dbReference type="ARBA" id="ARBA00022448"/>
    </source>
</evidence>
<dbReference type="InterPro" id="IPR045863">
    <property type="entry name" value="CorA_TM1_TM2"/>
</dbReference>
<evidence type="ECO:0000256" key="2">
    <source>
        <dbReference type="ARBA" id="ARBA00009765"/>
    </source>
</evidence>
<protein>
    <submittedName>
        <fullName evidence="9">Magnesium/cobalt transporter CorA</fullName>
    </submittedName>
</protein>
<dbReference type="Proteomes" id="UP001501645">
    <property type="component" value="Unassembled WGS sequence"/>
</dbReference>
<keyword evidence="10" id="KW-1185">Reference proteome</keyword>
<comment type="similarity">
    <text evidence="2">Belongs to the CorA metal ion transporter (MIT) (TC 1.A.35) family.</text>
</comment>
<dbReference type="Gene3D" id="1.20.58.340">
    <property type="entry name" value="Magnesium transport protein CorA, transmembrane region"/>
    <property type="match status" value="2"/>
</dbReference>
<evidence type="ECO:0000256" key="6">
    <source>
        <dbReference type="ARBA" id="ARBA00022989"/>
    </source>
</evidence>
<dbReference type="Pfam" id="PF01544">
    <property type="entry name" value="CorA"/>
    <property type="match status" value="1"/>
</dbReference>
<comment type="subcellular location">
    <subcellularLocation>
        <location evidence="1">Cell membrane</location>
        <topology evidence="1">Multi-pass membrane protein</topology>
    </subcellularLocation>
</comment>
<dbReference type="EMBL" id="BAABKO010000003">
    <property type="protein sequence ID" value="GAA4775292.1"/>
    <property type="molecule type" value="Genomic_DNA"/>
</dbReference>
<dbReference type="PANTHER" id="PTHR46494:SF1">
    <property type="entry name" value="CORA FAMILY METAL ION TRANSPORTER (EUROFUNG)"/>
    <property type="match status" value="1"/>
</dbReference>
<evidence type="ECO:0000256" key="7">
    <source>
        <dbReference type="ARBA" id="ARBA00023136"/>
    </source>
</evidence>
<evidence type="ECO:0000256" key="8">
    <source>
        <dbReference type="SAM" id="Phobius"/>
    </source>
</evidence>
<feature type="transmembrane region" description="Helical" evidence="8">
    <location>
        <begin position="340"/>
        <end position="360"/>
    </location>
</feature>
<dbReference type="CDD" id="cd12830">
    <property type="entry name" value="MtCorA-like"/>
    <property type="match status" value="1"/>
</dbReference>
<evidence type="ECO:0000256" key="4">
    <source>
        <dbReference type="ARBA" id="ARBA00022475"/>
    </source>
</evidence>
<keyword evidence="6 8" id="KW-1133">Transmembrane helix</keyword>
<dbReference type="PANTHER" id="PTHR46494">
    <property type="entry name" value="CORA FAMILY METAL ION TRANSPORTER (EUROFUNG)"/>
    <property type="match status" value="1"/>
</dbReference>
<dbReference type="SUPFAM" id="SSF144083">
    <property type="entry name" value="Magnesium transport protein CorA, transmembrane region"/>
    <property type="match status" value="1"/>
</dbReference>
<dbReference type="SUPFAM" id="SSF143865">
    <property type="entry name" value="CorA soluble domain-like"/>
    <property type="match status" value="1"/>
</dbReference>
<feature type="transmembrane region" description="Helical" evidence="8">
    <location>
        <begin position="309"/>
        <end position="328"/>
    </location>
</feature>